<comment type="caution">
    <text evidence="2">The sequence shown here is derived from an EMBL/GenBank/DDBJ whole genome shotgun (WGS) entry which is preliminary data.</text>
</comment>
<name>A0A8J6M546_9FIRM</name>
<dbReference type="RefSeq" id="WP_186907267.1">
    <property type="nucleotide sequence ID" value="NZ_JACOPP010000006.1"/>
</dbReference>
<protein>
    <submittedName>
        <fullName evidence="2">Uncharacterized protein</fullName>
    </submittedName>
</protein>
<dbReference type="Proteomes" id="UP000661435">
    <property type="component" value="Unassembled WGS sequence"/>
</dbReference>
<dbReference type="AlphaFoldDB" id="A0A8J6M546"/>
<reference evidence="2" key="1">
    <citation type="submission" date="2020-08" db="EMBL/GenBank/DDBJ databases">
        <title>Genome public.</title>
        <authorList>
            <person name="Liu C."/>
            <person name="Sun Q."/>
        </authorList>
    </citation>
    <scope>NUCLEOTIDE SEQUENCE</scope>
    <source>
        <strain evidence="2">NSJ-51</strain>
    </source>
</reference>
<evidence type="ECO:0000313" key="3">
    <source>
        <dbReference type="Proteomes" id="UP000661435"/>
    </source>
</evidence>
<evidence type="ECO:0000256" key="1">
    <source>
        <dbReference type="SAM" id="MobiDB-lite"/>
    </source>
</evidence>
<sequence>MERTGPDSFRGPLGADPHAEAHACRDADSRAFRRTVAGAFRPPDARARNGDP</sequence>
<feature type="region of interest" description="Disordered" evidence="1">
    <location>
        <begin position="1"/>
        <end position="25"/>
    </location>
</feature>
<keyword evidence="3" id="KW-1185">Reference proteome</keyword>
<proteinExistence type="predicted"/>
<evidence type="ECO:0000313" key="2">
    <source>
        <dbReference type="EMBL" id="MBC5733367.1"/>
    </source>
</evidence>
<gene>
    <name evidence="2" type="ORF">H8S57_06465</name>
</gene>
<organism evidence="2 3">
    <name type="scientific">Lawsonibacter hominis</name>
    <dbReference type="NCBI Taxonomy" id="2763053"/>
    <lineage>
        <taxon>Bacteria</taxon>
        <taxon>Bacillati</taxon>
        <taxon>Bacillota</taxon>
        <taxon>Clostridia</taxon>
        <taxon>Eubacteriales</taxon>
        <taxon>Oscillospiraceae</taxon>
        <taxon>Lawsonibacter</taxon>
    </lineage>
</organism>
<accession>A0A8J6M546</accession>
<dbReference type="EMBL" id="JACOPP010000006">
    <property type="protein sequence ID" value="MBC5733367.1"/>
    <property type="molecule type" value="Genomic_DNA"/>
</dbReference>